<dbReference type="Proteomes" id="UP000233551">
    <property type="component" value="Unassembled WGS sequence"/>
</dbReference>
<reference evidence="1 2" key="1">
    <citation type="submission" date="2017-11" db="EMBL/GenBank/DDBJ databases">
        <title>De-novo sequencing of pomegranate (Punica granatum L.) genome.</title>
        <authorList>
            <person name="Akparov Z."/>
            <person name="Amiraslanov A."/>
            <person name="Hajiyeva S."/>
            <person name="Abbasov M."/>
            <person name="Kaur K."/>
            <person name="Hamwieh A."/>
            <person name="Solovyev V."/>
            <person name="Salamov A."/>
            <person name="Braich B."/>
            <person name="Kosarev P."/>
            <person name="Mahmoud A."/>
            <person name="Hajiyev E."/>
            <person name="Babayeva S."/>
            <person name="Izzatullayeva V."/>
            <person name="Mammadov A."/>
            <person name="Mammadov A."/>
            <person name="Sharifova S."/>
            <person name="Ojaghi J."/>
            <person name="Eynullazada K."/>
            <person name="Bayramov B."/>
            <person name="Abdulazimova A."/>
            <person name="Shahmuradov I."/>
        </authorList>
    </citation>
    <scope>NUCLEOTIDE SEQUENCE [LARGE SCALE GENOMIC DNA]</scope>
    <source>
        <strain evidence="2">cv. AG2017</strain>
        <tissue evidence="1">Leaf</tissue>
    </source>
</reference>
<keyword evidence="2" id="KW-1185">Reference proteome</keyword>
<accession>A0A2I0J4B5</accession>
<proteinExistence type="predicted"/>
<comment type="caution">
    <text evidence="1">The sequence shown here is derived from an EMBL/GenBank/DDBJ whole genome shotgun (WGS) entry which is preliminary data.</text>
</comment>
<dbReference type="AlphaFoldDB" id="A0A2I0J4B5"/>
<dbReference type="EMBL" id="PGOL01002095">
    <property type="protein sequence ID" value="PKI50586.1"/>
    <property type="molecule type" value="Genomic_DNA"/>
</dbReference>
<dbReference type="PANTHER" id="PTHR33265">
    <property type="entry name" value="AVR9/CF-9 RAPIDLY ELICITED PROTEIN-RELATED"/>
    <property type="match status" value="1"/>
</dbReference>
<organism evidence="1 2">
    <name type="scientific">Punica granatum</name>
    <name type="common">Pomegranate</name>
    <dbReference type="NCBI Taxonomy" id="22663"/>
    <lineage>
        <taxon>Eukaryota</taxon>
        <taxon>Viridiplantae</taxon>
        <taxon>Streptophyta</taxon>
        <taxon>Embryophyta</taxon>
        <taxon>Tracheophyta</taxon>
        <taxon>Spermatophyta</taxon>
        <taxon>Magnoliopsida</taxon>
        <taxon>eudicotyledons</taxon>
        <taxon>Gunneridae</taxon>
        <taxon>Pentapetalae</taxon>
        <taxon>rosids</taxon>
        <taxon>malvids</taxon>
        <taxon>Myrtales</taxon>
        <taxon>Lythraceae</taxon>
        <taxon>Punica</taxon>
    </lineage>
</organism>
<evidence type="ECO:0000313" key="2">
    <source>
        <dbReference type="Proteomes" id="UP000233551"/>
    </source>
</evidence>
<gene>
    <name evidence="1" type="ORF">CRG98_029026</name>
</gene>
<evidence type="ECO:0000313" key="1">
    <source>
        <dbReference type="EMBL" id="PKI50586.1"/>
    </source>
</evidence>
<dbReference type="STRING" id="22663.A0A2I0J4B5"/>
<protein>
    <submittedName>
        <fullName evidence="1">Uncharacterized protein</fullName>
    </submittedName>
</protein>
<name>A0A2I0J4B5_PUNGR</name>
<dbReference type="PANTHER" id="PTHR33265:SF5">
    <property type="entry name" value="COTTON FIBER PROTEIN"/>
    <property type="match status" value="1"/>
</dbReference>
<sequence>MPRKSSNAGRKVWSLLRVILFWARKGGVFRRRLMVELQLVPKFLKNIGHINSRRRNDQIGYIREYELSFDKTPVVHVQMHRPHSMRFLVPRIPCINPQIEFDYDFDEEGGADVAYGCESCDSVRKSFIEDGGFDYEENDEGEDIDLRAEEFIANGSFALLIVDNFDLTIIGASSVRPDHITNV</sequence>